<dbReference type="GO" id="GO:0031146">
    <property type="term" value="P:SCF-dependent proteasomal ubiquitin-dependent protein catabolic process"/>
    <property type="evidence" value="ECO:0007669"/>
    <property type="project" value="TreeGrafter"/>
</dbReference>
<dbReference type="Proteomes" id="UP000186922">
    <property type="component" value="Unassembled WGS sequence"/>
</dbReference>
<feature type="repeat" description="WD" evidence="1">
    <location>
        <begin position="340"/>
        <end position="366"/>
    </location>
</feature>
<dbReference type="InterPro" id="IPR015943">
    <property type="entry name" value="WD40/YVTN_repeat-like_dom_sf"/>
</dbReference>
<dbReference type="InterPro" id="IPR001810">
    <property type="entry name" value="F-box_dom"/>
</dbReference>
<feature type="domain" description="F-box" evidence="2">
    <location>
        <begin position="11"/>
        <end position="57"/>
    </location>
</feature>
<proteinExistence type="predicted"/>
<accession>A0A1D1UTN1</accession>
<evidence type="ECO:0000313" key="3">
    <source>
        <dbReference type="EMBL" id="GAU91835.1"/>
    </source>
</evidence>
<dbReference type="STRING" id="947166.A0A1D1UTN1"/>
<protein>
    <recommendedName>
        <fullName evidence="2">F-box domain-containing protein</fullName>
    </recommendedName>
</protein>
<dbReference type="SMART" id="SM00256">
    <property type="entry name" value="FBOX"/>
    <property type="match status" value="1"/>
</dbReference>
<dbReference type="PANTHER" id="PTHR14381">
    <property type="entry name" value="DACTYLIN"/>
    <property type="match status" value="1"/>
</dbReference>
<name>A0A1D1UTN1_RAMVA</name>
<dbReference type="Pfam" id="PF12937">
    <property type="entry name" value="F-box-like"/>
    <property type="match status" value="1"/>
</dbReference>
<dbReference type="InterPro" id="IPR001680">
    <property type="entry name" value="WD40_rpt"/>
</dbReference>
<feature type="repeat" description="WD" evidence="1">
    <location>
        <begin position="216"/>
        <end position="255"/>
    </location>
</feature>
<dbReference type="PANTHER" id="PTHR14381:SF1">
    <property type="entry name" value="F-BOX_WD REPEAT-CONTAINING PROTEIN 4"/>
    <property type="match status" value="1"/>
</dbReference>
<dbReference type="OrthoDB" id="435188at2759"/>
<evidence type="ECO:0000256" key="1">
    <source>
        <dbReference type="PROSITE-ProRule" id="PRU00221"/>
    </source>
</evidence>
<organism evidence="3 4">
    <name type="scientific">Ramazzottius varieornatus</name>
    <name type="common">Water bear</name>
    <name type="synonym">Tardigrade</name>
    <dbReference type="NCBI Taxonomy" id="947166"/>
    <lineage>
        <taxon>Eukaryota</taxon>
        <taxon>Metazoa</taxon>
        <taxon>Ecdysozoa</taxon>
        <taxon>Tardigrada</taxon>
        <taxon>Eutardigrada</taxon>
        <taxon>Parachela</taxon>
        <taxon>Hypsibioidea</taxon>
        <taxon>Ramazzottiidae</taxon>
        <taxon>Ramazzottius</taxon>
    </lineage>
</organism>
<dbReference type="EMBL" id="BDGG01000002">
    <property type="protein sequence ID" value="GAU91835.1"/>
    <property type="molecule type" value="Genomic_DNA"/>
</dbReference>
<dbReference type="InterPro" id="IPR052301">
    <property type="entry name" value="SCF_F-box/WD-repeat"/>
</dbReference>
<dbReference type="SUPFAM" id="SSF81383">
    <property type="entry name" value="F-box domain"/>
    <property type="match status" value="1"/>
</dbReference>
<dbReference type="Gene3D" id="1.20.1280.50">
    <property type="match status" value="1"/>
</dbReference>
<reference evidence="3 4" key="1">
    <citation type="journal article" date="2016" name="Nat. Commun.">
        <title>Extremotolerant tardigrade genome and improved radiotolerance of human cultured cells by tardigrade-unique protein.</title>
        <authorList>
            <person name="Hashimoto T."/>
            <person name="Horikawa D.D."/>
            <person name="Saito Y."/>
            <person name="Kuwahara H."/>
            <person name="Kozuka-Hata H."/>
            <person name="Shin-I T."/>
            <person name="Minakuchi Y."/>
            <person name="Ohishi K."/>
            <person name="Motoyama A."/>
            <person name="Aizu T."/>
            <person name="Enomoto A."/>
            <person name="Kondo K."/>
            <person name="Tanaka S."/>
            <person name="Hara Y."/>
            <person name="Koshikawa S."/>
            <person name="Sagara H."/>
            <person name="Miura T."/>
            <person name="Yokobori S."/>
            <person name="Miyagawa K."/>
            <person name="Suzuki Y."/>
            <person name="Kubo T."/>
            <person name="Oyama M."/>
            <person name="Kohara Y."/>
            <person name="Fujiyama A."/>
            <person name="Arakawa K."/>
            <person name="Katayama T."/>
            <person name="Toyoda A."/>
            <person name="Kunieda T."/>
        </authorList>
    </citation>
    <scope>NUCLEOTIDE SEQUENCE [LARGE SCALE GENOMIC DNA]</scope>
    <source>
        <strain evidence="3 4">YOKOZUNA-1</strain>
    </source>
</reference>
<gene>
    <name evidence="3" type="primary">RvY_04015-1</name>
    <name evidence="3" type="synonym">RvY_04015.1</name>
    <name evidence="3" type="ORF">RvY_04015</name>
</gene>
<dbReference type="GO" id="GO:0019005">
    <property type="term" value="C:SCF ubiquitin ligase complex"/>
    <property type="evidence" value="ECO:0007669"/>
    <property type="project" value="TreeGrafter"/>
</dbReference>
<dbReference type="AlphaFoldDB" id="A0A1D1UTN1"/>
<dbReference type="InterPro" id="IPR036047">
    <property type="entry name" value="F-box-like_dom_sf"/>
</dbReference>
<comment type="caution">
    <text evidence="3">The sequence shown here is derived from an EMBL/GenBank/DDBJ whole genome shotgun (WGS) entry which is preliminary data.</text>
</comment>
<evidence type="ECO:0000313" key="4">
    <source>
        <dbReference type="Proteomes" id="UP000186922"/>
    </source>
</evidence>
<dbReference type="PROSITE" id="PS50082">
    <property type="entry name" value="WD_REPEATS_2"/>
    <property type="match status" value="2"/>
</dbReference>
<dbReference type="SUPFAM" id="SSF50978">
    <property type="entry name" value="WD40 repeat-like"/>
    <property type="match status" value="1"/>
</dbReference>
<dbReference type="Gene3D" id="2.130.10.10">
    <property type="entry name" value="YVTN repeat-like/Quinoprotein amine dehydrogenase"/>
    <property type="match status" value="2"/>
</dbReference>
<dbReference type="Pfam" id="PF00400">
    <property type="entry name" value="WD40"/>
    <property type="match status" value="1"/>
</dbReference>
<dbReference type="SMART" id="SM00320">
    <property type="entry name" value="WD40"/>
    <property type="match status" value="4"/>
</dbReference>
<dbReference type="PROSITE" id="PS50181">
    <property type="entry name" value="FBOX"/>
    <property type="match status" value="1"/>
</dbReference>
<keyword evidence="4" id="KW-1185">Reference proteome</keyword>
<keyword evidence="1" id="KW-0853">WD repeat</keyword>
<evidence type="ECO:0000259" key="2">
    <source>
        <dbReference type="PROSITE" id="PS50181"/>
    </source>
</evidence>
<sequence length="451" mass="50112">MENGSSKSSQSVFLEDLPVEVLLRIFCFCEVASLASVALVNRKLSALCADELLWRKLLRKFFLPFRGPSIGSSSIEWVSTAWRSLPAKTQCHLITRCKSKETLSQQPTRLKFPLQSSRTSGPPRNRLCMHKVFVDDVGVWTSDAEAVVRLPWKLQPGFAQTLTTDPRRAQQFRRDDQPTWNVGDFAVSSRRLVTGHWDGSVSVRDVGQVNEEVLTIKPHISDVHSVAVRDSLVVSGSRDHTVSLFDLESVSSLALINVDDRLWSVAIHPVDPVIALGTSGTAKKPVVRIFKEPVGSEAVKVFEVEPSNLRLYDFEKKSMVGNLDDGFKHGFGTLGTQFVDHQTLLSGGHDGILRQWDLRTNECAIELDSDMDSAVYCFASDGLYSLLSGHANYNAVCYWDKRFPRYAVKTRSMAQEVGDTTAASSVYGLAFTPFELYIGLIDGVYKTPLCA</sequence>
<dbReference type="InterPro" id="IPR036322">
    <property type="entry name" value="WD40_repeat_dom_sf"/>
</dbReference>